<dbReference type="Pfam" id="PF04410">
    <property type="entry name" value="Gar1"/>
    <property type="match status" value="1"/>
</dbReference>
<feature type="region of interest" description="Disordered" evidence="9">
    <location>
        <begin position="126"/>
        <end position="199"/>
    </location>
</feature>
<dbReference type="PANTHER" id="PTHR31633">
    <property type="entry name" value="H/ACA RIBONUCLEOPROTEIN COMPLEX NON-CORE SUBUNIT NAF1"/>
    <property type="match status" value="1"/>
</dbReference>
<keyword evidence="5" id="KW-0698">rRNA processing</keyword>
<keyword evidence="11" id="KW-1185">Reference proteome</keyword>
<dbReference type="GO" id="GO:0005634">
    <property type="term" value="C:nucleus"/>
    <property type="evidence" value="ECO:0007669"/>
    <property type="project" value="UniProtKB-SubCell"/>
</dbReference>
<comment type="caution">
    <text evidence="10">The sequence shown here is derived from an EMBL/GenBank/DDBJ whole genome shotgun (WGS) entry which is preliminary data.</text>
</comment>
<evidence type="ECO:0000256" key="9">
    <source>
        <dbReference type="SAM" id="MobiDB-lite"/>
    </source>
</evidence>
<feature type="compositionally biased region" description="Pro residues" evidence="9">
    <location>
        <begin position="548"/>
        <end position="574"/>
    </location>
</feature>
<dbReference type="PANTHER" id="PTHR31633:SF1">
    <property type="entry name" value="H_ACA RIBONUCLEOPROTEIN COMPLEX NON-CORE SUBUNIT NAF1"/>
    <property type="match status" value="1"/>
</dbReference>
<dbReference type="GO" id="GO:0001522">
    <property type="term" value="P:pseudouridine synthesis"/>
    <property type="evidence" value="ECO:0007669"/>
    <property type="project" value="InterPro"/>
</dbReference>
<dbReference type="AlphaFoldDB" id="A0AAE0U3M2"/>
<reference evidence="10" key="1">
    <citation type="journal article" date="2023" name="Mol. Phylogenet. Evol.">
        <title>Genome-scale phylogeny and comparative genomics of the fungal order Sordariales.</title>
        <authorList>
            <person name="Hensen N."/>
            <person name="Bonometti L."/>
            <person name="Westerberg I."/>
            <person name="Brannstrom I.O."/>
            <person name="Guillou S."/>
            <person name="Cros-Aarteil S."/>
            <person name="Calhoun S."/>
            <person name="Haridas S."/>
            <person name="Kuo A."/>
            <person name="Mondo S."/>
            <person name="Pangilinan J."/>
            <person name="Riley R."/>
            <person name="LaButti K."/>
            <person name="Andreopoulos B."/>
            <person name="Lipzen A."/>
            <person name="Chen C."/>
            <person name="Yan M."/>
            <person name="Daum C."/>
            <person name="Ng V."/>
            <person name="Clum A."/>
            <person name="Steindorff A."/>
            <person name="Ohm R.A."/>
            <person name="Martin F."/>
            <person name="Silar P."/>
            <person name="Natvig D.O."/>
            <person name="Lalanne C."/>
            <person name="Gautier V."/>
            <person name="Ament-Velasquez S.L."/>
            <person name="Kruys A."/>
            <person name="Hutchinson M.I."/>
            <person name="Powell A.J."/>
            <person name="Barry K."/>
            <person name="Miller A.N."/>
            <person name="Grigoriev I.V."/>
            <person name="Debuchy R."/>
            <person name="Gladieux P."/>
            <person name="Hiltunen Thoren M."/>
            <person name="Johannesson H."/>
        </authorList>
    </citation>
    <scope>NUCLEOTIDE SEQUENCE</scope>
    <source>
        <strain evidence="10">CBS 232.78</strain>
    </source>
</reference>
<keyword evidence="4" id="KW-0690">Ribosome biogenesis</keyword>
<evidence type="ECO:0000313" key="11">
    <source>
        <dbReference type="Proteomes" id="UP001285441"/>
    </source>
</evidence>
<feature type="compositionally biased region" description="Basic and acidic residues" evidence="9">
    <location>
        <begin position="212"/>
        <end position="244"/>
    </location>
</feature>
<keyword evidence="7" id="KW-0694">RNA-binding</keyword>
<name>A0AAE0U3M2_9PEZI</name>
<evidence type="ECO:0000256" key="3">
    <source>
        <dbReference type="ARBA" id="ARBA00021438"/>
    </source>
</evidence>
<evidence type="ECO:0000256" key="2">
    <source>
        <dbReference type="ARBA" id="ARBA00009801"/>
    </source>
</evidence>
<feature type="compositionally biased region" description="Polar residues" evidence="9">
    <location>
        <begin position="480"/>
        <end position="491"/>
    </location>
</feature>
<feature type="compositionally biased region" description="Low complexity" evidence="9">
    <location>
        <begin position="642"/>
        <end position="659"/>
    </location>
</feature>
<dbReference type="InterPro" id="IPR040309">
    <property type="entry name" value="Naf1"/>
</dbReference>
<feature type="compositionally biased region" description="Pro residues" evidence="9">
    <location>
        <begin position="468"/>
        <end position="479"/>
    </location>
</feature>
<comment type="subcellular location">
    <subcellularLocation>
        <location evidence="1">Nucleus</location>
    </subcellularLocation>
</comment>
<evidence type="ECO:0000256" key="5">
    <source>
        <dbReference type="ARBA" id="ARBA00022552"/>
    </source>
</evidence>
<dbReference type="Gene3D" id="2.40.10.230">
    <property type="entry name" value="Probable tRNA pseudouridine synthase domain"/>
    <property type="match status" value="1"/>
</dbReference>
<dbReference type="GO" id="GO:0006364">
    <property type="term" value="P:rRNA processing"/>
    <property type="evidence" value="ECO:0007669"/>
    <property type="project" value="UniProtKB-KW"/>
</dbReference>
<evidence type="ECO:0000256" key="8">
    <source>
        <dbReference type="ARBA" id="ARBA00023242"/>
    </source>
</evidence>
<feature type="region of interest" description="Disordered" evidence="9">
    <location>
        <begin position="370"/>
        <end position="722"/>
    </location>
</feature>
<organism evidence="10 11">
    <name type="scientific">Podospora didyma</name>
    <dbReference type="NCBI Taxonomy" id="330526"/>
    <lineage>
        <taxon>Eukaryota</taxon>
        <taxon>Fungi</taxon>
        <taxon>Dikarya</taxon>
        <taxon>Ascomycota</taxon>
        <taxon>Pezizomycotina</taxon>
        <taxon>Sordariomycetes</taxon>
        <taxon>Sordariomycetidae</taxon>
        <taxon>Sordariales</taxon>
        <taxon>Podosporaceae</taxon>
        <taxon>Podospora</taxon>
    </lineage>
</organism>
<dbReference type="SUPFAM" id="SSF50447">
    <property type="entry name" value="Translation proteins"/>
    <property type="match status" value="1"/>
</dbReference>
<dbReference type="InterPro" id="IPR009000">
    <property type="entry name" value="Transl_B-barrel_sf"/>
</dbReference>
<evidence type="ECO:0000256" key="4">
    <source>
        <dbReference type="ARBA" id="ARBA00022517"/>
    </source>
</evidence>
<protein>
    <recommendedName>
        <fullName evidence="3">H/ACA ribonucleoprotein complex non-core subunit NAF1</fullName>
    </recommendedName>
</protein>
<dbReference type="GO" id="GO:0000493">
    <property type="term" value="P:box H/ACA snoRNP assembly"/>
    <property type="evidence" value="ECO:0007669"/>
    <property type="project" value="InterPro"/>
</dbReference>
<dbReference type="GO" id="GO:0005732">
    <property type="term" value="C:sno(s)RNA-containing ribonucleoprotein complex"/>
    <property type="evidence" value="ECO:0007669"/>
    <property type="project" value="InterPro"/>
</dbReference>
<dbReference type="InterPro" id="IPR007504">
    <property type="entry name" value="H/ACA_rnp_Gar1/Naf1"/>
</dbReference>
<evidence type="ECO:0000313" key="10">
    <source>
        <dbReference type="EMBL" id="KAK3389631.1"/>
    </source>
</evidence>
<feature type="compositionally biased region" description="Acidic residues" evidence="9">
    <location>
        <begin position="372"/>
        <end position="385"/>
    </location>
</feature>
<sequence>MFQIPGLGQAKPNEVLPAANFATAEPVVTADSIMDVEALDLGSHQSERTAHSDEAKSEPSEELSNPTTARDNQKDDIAMAGDDNMTPTPIPDAAFIPTAPSVLSAPTSPSTLSAVSIAASIDVGKETNLGQPESPDVTQALEVALQAGEADRNMEDAEAGNADEPEFMEDSDPYQSPSDDSSDDSSEDSSEDDSNDEQYSSLSAAQLALDMMKGDPDDSDDETGKPKKVEVLRTKNEEAEKPLPKPDVVITPEMKIERLGIVKSIVYGHSAIDSVNTVVIQSDVPGELRAIDMGCVLCKEDRTVIGALADTIGKVEKPMYLVTFNSRAEIEELQLSAGTVIYYSIDHANFIFTQELKTLKGTDASNIHDEEVAPEEMEFSDDEKEAEAKQKLKQKKRDGKPPRGGRGGRGGFPRGGDRSTPAPVGTLNYGEDDEEGPYRPLARPASFGQGALSLPPIPPKPEGGFSAVPPPYPIAPPFPQNTSQRNLNSSRSRGDFQRGGRANYQRNDRNNSYSRPQGGPAGNNPTFASSGRPDSASGTVPPLGNFPVPIPPPNLNPHFPPPPFGLVPPPPPPSMGNVSHWPAPPAGYTPPVGGYPHPPQPPAAPFNYNFPAWNQSQGQAQPPQPQQQPASRHYGQAPAHPSWPNAGAPAAPSAGAYNPTFFNGANQQPPQQPAYQTHQQPTHPSHQQPVPQPPQQQTQQYQAAVDQYWAAQTARNNQGPQQ</sequence>
<proteinExistence type="inferred from homology"/>
<reference evidence="10" key="2">
    <citation type="submission" date="2023-06" db="EMBL/GenBank/DDBJ databases">
        <authorList>
            <consortium name="Lawrence Berkeley National Laboratory"/>
            <person name="Haridas S."/>
            <person name="Hensen N."/>
            <person name="Bonometti L."/>
            <person name="Westerberg I."/>
            <person name="Brannstrom I.O."/>
            <person name="Guillou S."/>
            <person name="Cros-Aarteil S."/>
            <person name="Calhoun S."/>
            <person name="Kuo A."/>
            <person name="Mondo S."/>
            <person name="Pangilinan J."/>
            <person name="Riley R."/>
            <person name="LaButti K."/>
            <person name="Andreopoulos B."/>
            <person name="Lipzen A."/>
            <person name="Chen C."/>
            <person name="Yanf M."/>
            <person name="Daum C."/>
            <person name="Ng V."/>
            <person name="Clum A."/>
            <person name="Steindorff A."/>
            <person name="Ohm R."/>
            <person name="Martin F."/>
            <person name="Silar P."/>
            <person name="Natvig D."/>
            <person name="Lalanne C."/>
            <person name="Gautier V."/>
            <person name="Ament-velasquez S.L."/>
            <person name="Kruys A."/>
            <person name="Hutchinson M.I."/>
            <person name="Powell A.J."/>
            <person name="Barry K."/>
            <person name="Miller A.N."/>
            <person name="Grigoriev I.V."/>
            <person name="Debuchy R."/>
            <person name="Gladieux P."/>
            <person name="Thoren M.H."/>
            <person name="Johannesson H."/>
        </authorList>
    </citation>
    <scope>NUCLEOTIDE SEQUENCE</scope>
    <source>
        <strain evidence="10">CBS 232.78</strain>
    </source>
</reference>
<evidence type="ECO:0000256" key="1">
    <source>
        <dbReference type="ARBA" id="ARBA00004123"/>
    </source>
</evidence>
<keyword evidence="6" id="KW-0597">Phosphoprotein</keyword>
<evidence type="ECO:0000256" key="6">
    <source>
        <dbReference type="ARBA" id="ARBA00022553"/>
    </source>
</evidence>
<accession>A0AAE0U3M2</accession>
<feature type="region of interest" description="Disordered" evidence="9">
    <location>
        <begin position="212"/>
        <end position="245"/>
    </location>
</feature>
<feature type="compositionally biased region" description="Acidic residues" evidence="9">
    <location>
        <begin position="180"/>
        <end position="196"/>
    </location>
</feature>
<feature type="compositionally biased region" description="Low complexity" evidence="9">
    <location>
        <begin position="605"/>
        <end position="631"/>
    </location>
</feature>
<dbReference type="InterPro" id="IPR038664">
    <property type="entry name" value="Gar1/Naf1_Cbf5-bd_sf"/>
</dbReference>
<comment type="similarity">
    <text evidence="2">Belongs to the NAF1 family.</text>
</comment>
<feature type="region of interest" description="Disordered" evidence="9">
    <location>
        <begin position="38"/>
        <end position="111"/>
    </location>
</feature>
<feature type="compositionally biased region" description="Polar residues" evidence="9">
    <location>
        <begin position="713"/>
        <end position="722"/>
    </location>
</feature>
<gene>
    <name evidence="10" type="ORF">B0H63DRAFT_556755</name>
</gene>
<feature type="compositionally biased region" description="Acidic residues" evidence="9">
    <location>
        <begin position="156"/>
        <end position="172"/>
    </location>
</feature>
<dbReference type="Proteomes" id="UP001285441">
    <property type="component" value="Unassembled WGS sequence"/>
</dbReference>
<dbReference type="GO" id="GO:0003723">
    <property type="term" value="F:RNA binding"/>
    <property type="evidence" value="ECO:0007669"/>
    <property type="project" value="UniProtKB-KW"/>
</dbReference>
<evidence type="ECO:0000256" key="7">
    <source>
        <dbReference type="ARBA" id="ARBA00022884"/>
    </source>
</evidence>
<feature type="compositionally biased region" description="Low complexity" evidence="9">
    <location>
        <begin position="667"/>
        <end position="702"/>
    </location>
</feature>
<keyword evidence="8" id="KW-0539">Nucleus</keyword>
<feature type="compositionally biased region" description="Gly residues" evidence="9">
    <location>
        <begin position="402"/>
        <end position="414"/>
    </location>
</feature>
<dbReference type="EMBL" id="JAULSW010000002">
    <property type="protein sequence ID" value="KAK3389631.1"/>
    <property type="molecule type" value="Genomic_DNA"/>
</dbReference>
<feature type="compositionally biased region" description="Basic and acidic residues" evidence="9">
    <location>
        <begin position="45"/>
        <end position="59"/>
    </location>
</feature>